<comment type="caution">
    <text evidence="1">The sequence shown here is derived from an EMBL/GenBank/DDBJ whole genome shotgun (WGS) entry which is preliminary data.</text>
</comment>
<name>A0A0D0M0W4_VARPD</name>
<dbReference type="OrthoDB" id="9801870at2"/>
<dbReference type="EMBL" id="JXQQ01000010">
    <property type="protein sequence ID" value="KIQ35288.1"/>
    <property type="molecule type" value="Genomic_DNA"/>
</dbReference>
<reference evidence="1 2" key="1">
    <citation type="submission" date="2014-12" db="EMBL/GenBank/DDBJ databases">
        <title>16Stimator: statistical estimation of ribosomal gene copy numbers from draft genome assemblies.</title>
        <authorList>
            <person name="Perisin M.A."/>
            <person name="Vetter M."/>
            <person name="Gilbert J.A."/>
            <person name="Bergelson J."/>
        </authorList>
    </citation>
    <scope>NUCLEOTIDE SEQUENCE [LARGE SCALE GENOMIC DNA]</scope>
    <source>
        <strain evidence="1 2">MEDvA23</strain>
    </source>
</reference>
<dbReference type="Pfam" id="PF08837">
    <property type="entry name" value="DUF1810"/>
    <property type="match status" value="1"/>
</dbReference>
<evidence type="ECO:0000313" key="2">
    <source>
        <dbReference type="Proteomes" id="UP000032067"/>
    </source>
</evidence>
<dbReference type="PIRSF" id="PIRSF008546">
    <property type="entry name" value="UCP008546"/>
    <property type="match status" value="1"/>
</dbReference>
<accession>A0A0D0M0W4</accession>
<gene>
    <name evidence="1" type="ORF">RT97_05105</name>
</gene>
<sequence>MLDQRHGPANPFDLDRFVLAQNPVYESVRQELAAGRKATHWIWFIFPQLKALGRSPTAKFFGIDGIEEASEYWAHPLLRQRLLQCAQLILDVRGKTIDQILGSPDDMKLCSCATLFCEMGPQETVMKEILERYYEGIPDNATLTLLQRPGRSPDA</sequence>
<dbReference type="SUPFAM" id="SSF140736">
    <property type="entry name" value="Rv1873-like"/>
    <property type="match status" value="1"/>
</dbReference>
<evidence type="ECO:0000313" key="1">
    <source>
        <dbReference type="EMBL" id="KIQ35288.1"/>
    </source>
</evidence>
<dbReference type="InterPro" id="IPR014937">
    <property type="entry name" value="DUF1810"/>
</dbReference>
<protein>
    <submittedName>
        <fullName evidence="1">Calpastatin</fullName>
    </submittedName>
</protein>
<dbReference type="Proteomes" id="UP000032067">
    <property type="component" value="Unassembled WGS sequence"/>
</dbReference>
<dbReference type="InterPro" id="IPR036287">
    <property type="entry name" value="Rv1873-like_sf"/>
</dbReference>
<dbReference type="AlphaFoldDB" id="A0A0D0M0W4"/>
<organism evidence="1 2">
    <name type="scientific">Variovorax paradoxus</name>
    <dbReference type="NCBI Taxonomy" id="34073"/>
    <lineage>
        <taxon>Bacteria</taxon>
        <taxon>Pseudomonadati</taxon>
        <taxon>Pseudomonadota</taxon>
        <taxon>Betaproteobacteria</taxon>
        <taxon>Burkholderiales</taxon>
        <taxon>Comamonadaceae</taxon>
        <taxon>Variovorax</taxon>
    </lineage>
</organism>
<dbReference type="Gene3D" id="1.25.40.380">
    <property type="entry name" value="Protein of unknown function DUF1810"/>
    <property type="match status" value="1"/>
</dbReference>
<proteinExistence type="predicted"/>
<dbReference type="RefSeq" id="WP_042577691.1">
    <property type="nucleotide sequence ID" value="NZ_JXQQ01000010.1"/>
</dbReference>